<protein>
    <recommendedName>
        <fullName evidence="1">tRNA pseudouridine(55) synthase</fullName>
        <ecNumber evidence="1">5.4.99.25</ecNumber>
    </recommendedName>
</protein>
<dbReference type="GO" id="GO:0160148">
    <property type="term" value="F:tRNA pseudouridine(55) synthase activity"/>
    <property type="evidence" value="ECO:0007669"/>
    <property type="project" value="UniProtKB-EC"/>
</dbReference>
<dbReference type="PANTHER" id="PTHR13767">
    <property type="entry name" value="TRNA-PSEUDOURIDINE SYNTHASE"/>
    <property type="match status" value="1"/>
</dbReference>
<evidence type="ECO:0000259" key="4">
    <source>
        <dbReference type="Pfam" id="PF01509"/>
    </source>
</evidence>
<dbReference type="GO" id="GO:0003723">
    <property type="term" value="F:RNA binding"/>
    <property type="evidence" value="ECO:0007669"/>
    <property type="project" value="InterPro"/>
</dbReference>
<keyword evidence="2" id="KW-0819">tRNA processing</keyword>
<accession>J9BZH5</accession>
<gene>
    <name evidence="6" type="ORF">EVA_18923</name>
</gene>
<comment type="caution">
    <text evidence="6">The sequence shown here is derived from an EMBL/GenBank/DDBJ whole genome shotgun (WGS) entry which is preliminary data.</text>
</comment>
<dbReference type="InterPro" id="IPR002501">
    <property type="entry name" value="PsdUridine_synth_N"/>
</dbReference>
<evidence type="ECO:0000256" key="1">
    <source>
        <dbReference type="ARBA" id="ARBA00012787"/>
    </source>
</evidence>
<feature type="domain" description="tRNA pseudouridylate synthase B C-terminal" evidence="5">
    <location>
        <begin position="148"/>
        <end position="184"/>
    </location>
</feature>
<reference evidence="6" key="1">
    <citation type="journal article" date="2012" name="PLoS ONE">
        <title>Gene sets for utilization of primary and secondary nutrition supplies in the distal gut of endangered iberian lynx.</title>
        <authorList>
            <person name="Alcaide M."/>
            <person name="Messina E."/>
            <person name="Richter M."/>
            <person name="Bargiela R."/>
            <person name="Peplies J."/>
            <person name="Huws S.A."/>
            <person name="Newbold C.J."/>
            <person name="Golyshin P.N."/>
            <person name="Simon M.A."/>
            <person name="Lopez G."/>
            <person name="Yakimov M.M."/>
            <person name="Ferrer M."/>
        </authorList>
    </citation>
    <scope>NUCLEOTIDE SEQUENCE</scope>
</reference>
<feature type="domain" description="Pseudouridine synthase II N-terminal" evidence="4">
    <location>
        <begin position="2"/>
        <end position="147"/>
    </location>
</feature>
<dbReference type="CDD" id="cd02573">
    <property type="entry name" value="PseudoU_synth_EcTruB"/>
    <property type="match status" value="1"/>
</dbReference>
<organism evidence="6">
    <name type="scientific">gut metagenome</name>
    <dbReference type="NCBI Taxonomy" id="749906"/>
    <lineage>
        <taxon>unclassified sequences</taxon>
        <taxon>metagenomes</taxon>
        <taxon>organismal metagenomes</taxon>
    </lineage>
</organism>
<dbReference type="AlphaFoldDB" id="J9BZH5"/>
<dbReference type="Pfam" id="PF16198">
    <property type="entry name" value="TruB_C_2"/>
    <property type="match status" value="1"/>
</dbReference>
<evidence type="ECO:0000256" key="3">
    <source>
        <dbReference type="ARBA" id="ARBA00023235"/>
    </source>
</evidence>
<evidence type="ECO:0000256" key="2">
    <source>
        <dbReference type="ARBA" id="ARBA00022694"/>
    </source>
</evidence>
<dbReference type="NCBIfam" id="TIGR00431">
    <property type="entry name" value="TruB"/>
    <property type="match status" value="1"/>
</dbReference>
<dbReference type="Gene3D" id="3.30.2350.10">
    <property type="entry name" value="Pseudouridine synthase"/>
    <property type="match status" value="1"/>
</dbReference>
<dbReference type="InterPro" id="IPR014780">
    <property type="entry name" value="tRNA_psdUridine_synth_TruB"/>
</dbReference>
<evidence type="ECO:0000313" key="6">
    <source>
        <dbReference type="EMBL" id="EJW92970.1"/>
    </source>
</evidence>
<dbReference type="InterPro" id="IPR020103">
    <property type="entry name" value="PsdUridine_synth_cat_dom_sf"/>
</dbReference>
<dbReference type="GO" id="GO:1990481">
    <property type="term" value="P:mRNA pseudouridine synthesis"/>
    <property type="evidence" value="ECO:0007669"/>
    <property type="project" value="TreeGrafter"/>
</dbReference>
<evidence type="ECO:0000259" key="5">
    <source>
        <dbReference type="Pfam" id="PF16198"/>
    </source>
</evidence>
<feature type="non-terminal residue" evidence="6">
    <location>
        <position position="185"/>
    </location>
</feature>
<name>J9BZH5_9ZZZZ</name>
<dbReference type="GO" id="GO:0006400">
    <property type="term" value="P:tRNA modification"/>
    <property type="evidence" value="ECO:0007669"/>
    <property type="project" value="TreeGrafter"/>
</dbReference>
<proteinExistence type="predicted"/>
<feature type="non-terminal residue" evidence="6">
    <location>
        <position position="1"/>
    </location>
</feature>
<dbReference type="EMBL" id="AMCI01007232">
    <property type="protein sequence ID" value="EJW92970.1"/>
    <property type="molecule type" value="Genomic_DNA"/>
</dbReference>
<dbReference type="EC" id="5.4.99.25" evidence="1"/>
<keyword evidence="3 6" id="KW-0413">Isomerase</keyword>
<dbReference type="PANTHER" id="PTHR13767:SF2">
    <property type="entry name" value="PSEUDOURIDYLATE SYNTHASE TRUB1"/>
    <property type="match status" value="1"/>
</dbReference>
<dbReference type="InterPro" id="IPR032819">
    <property type="entry name" value="TruB_C"/>
</dbReference>
<dbReference type="SUPFAM" id="SSF55120">
    <property type="entry name" value="Pseudouridine synthase"/>
    <property type="match status" value="1"/>
</dbReference>
<sequence>RRINAQKAGHTGTLDPMATGLLPLCFGNATKFSADLLHADKGYTARVKLGEVTETGDAEGDVIERHDVNVTFDELTKVVGRFLGDIQQVPPMYSALKVNGRCLYQLAREGETVERAPRAVTIKAIEATDFDGTSFTLTCLVSKGTYIRVLAEDIGRALGCGAHLTALRRTRVGELTLERAVTIEA</sequence>
<dbReference type="Pfam" id="PF01509">
    <property type="entry name" value="TruB_N"/>
    <property type="match status" value="1"/>
</dbReference>